<dbReference type="Proteomes" id="UP000243499">
    <property type="component" value="Chromosome 8"/>
</dbReference>
<sequence length="128" mass="14346">MNSVLRFLLSIWIQLIFAFFSNQMAFLCSLSSIGYPCSSGSESSGPSHSSSNEVMDSQFVFQDSSLGCFSFPELAKVLLPARRFLWFLLATSTEYRQTEFFNSGGGRILFFRQGSFPEPSFSISLTSR</sequence>
<dbReference type="Gramene" id="PVH33755">
    <property type="protein sequence ID" value="PVH33755"/>
    <property type="gene ID" value="PAHAL_8G059900"/>
</dbReference>
<feature type="chain" id="PRO_5015692808" description="Secreted protein" evidence="1">
    <location>
        <begin position="19"/>
        <end position="128"/>
    </location>
</feature>
<dbReference type="EMBL" id="CM008053">
    <property type="protein sequence ID" value="PVH33755.1"/>
    <property type="molecule type" value="Genomic_DNA"/>
</dbReference>
<organism evidence="2">
    <name type="scientific">Panicum hallii</name>
    <dbReference type="NCBI Taxonomy" id="206008"/>
    <lineage>
        <taxon>Eukaryota</taxon>
        <taxon>Viridiplantae</taxon>
        <taxon>Streptophyta</taxon>
        <taxon>Embryophyta</taxon>
        <taxon>Tracheophyta</taxon>
        <taxon>Spermatophyta</taxon>
        <taxon>Magnoliopsida</taxon>
        <taxon>Liliopsida</taxon>
        <taxon>Poales</taxon>
        <taxon>Poaceae</taxon>
        <taxon>PACMAD clade</taxon>
        <taxon>Panicoideae</taxon>
        <taxon>Panicodae</taxon>
        <taxon>Paniceae</taxon>
        <taxon>Panicinae</taxon>
        <taxon>Panicum</taxon>
        <taxon>Panicum sect. Panicum</taxon>
    </lineage>
</organism>
<dbReference type="AlphaFoldDB" id="A0A2T8I7V7"/>
<keyword evidence="1" id="KW-0732">Signal</keyword>
<proteinExistence type="predicted"/>
<accession>A0A2T8I7V7</accession>
<evidence type="ECO:0008006" key="3">
    <source>
        <dbReference type="Google" id="ProtNLM"/>
    </source>
</evidence>
<reference evidence="2" key="1">
    <citation type="submission" date="2018-04" db="EMBL/GenBank/DDBJ databases">
        <title>WGS assembly of Panicum hallii.</title>
        <authorList>
            <person name="Lovell J."/>
            <person name="Jenkins J."/>
            <person name="Lowry D."/>
            <person name="Mamidi S."/>
            <person name="Sreedasyam A."/>
            <person name="Weng X."/>
            <person name="Barry K."/>
            <person name="Bonette J."/>
            <person name="Campitelli B."/>
            <person name="Daum C."/>
            <person name="Gordon S."/>
            <person name="Gould B."/>
            <person name="Lipzen A."/>
            <person name="Macqueen A."/>
            <person name="Palacio-Mejia J."/>
            <person name="Plott C."/>
            <person name="Shakirov E."/>
            <person name="Shu S."/>
            <person name="Yoshinaga Y."/>
            <person name="Zane M."/>
            <person name="Rokhsar D."/>
            <person name="Grimwood J."/>
            <person name="Schmutz J."/>
            <person name="Juenger T."/>
        </authorList>
    </citation>
    <scope>NUCLEOTIDE SEQUENCE [LARGE SCALE GENOMIC DNA]</scope>
    <source>
        <strain evidence="2">FIL2</strain>
    </source>
</reference>
<protein>
    <recommendedName>
        <fullName evidence="3">Secreted protein</fullName>
    </recommendedName>
</protein>
<evidence type="ECO:0000313" key="2">
    <source>
        <dbReference type="EMBL" id="PVH33755.1"/>
    </source>
</evidence>
<name>A0A2T8I7V7_9POAL</name>
<gene>
    <name evidence="2" type="ORF">PAHAL_8G059900</name>
</gene>
<feature type="signal peptide" evidence="1">
    <location>
        <begin position="1"/>
        <end position="18"/>
    </location>
</feature>
<evidence type="ECO:0000256" key="1">
    <source>
        <dbReference type="SAM" id="SignalP"/>
    </source>
</evidence>